<reference evidence="1" key="1">
    <citation type="submission" date="2020-11" db="EMBL/GenBank/DDBJ databases">
        <authorList>
            <consortium name="DOE Joint Genome Institute"/>
            <person name="Ahrendt S."/>
            <person name="Riley R."/>
            <person name="Andreopoulos W."/>
            <person name="Labutti K."/>
            <person name="Pangilinan J."/>
            <person name="Ruiz-Duenas F.J."/>
            <person name="Barrasa J.M."/>
            <person name="Sanchez-Garcia M."/>
            <person name="Camarero S."/>
            <person name="Miyauchi S."/>
            <person name="Serrano A."/>
            <person name="Linde D."/>
            <person name="Babiker R."/>
            <person name="Drula E."/>
            <person name="Ayuso-Fernandez I."/>
            <person name="Pacheco R."/>
            <person name="Padilla G."/>
            <person name="Ferreira P."/>
            <person name="Barriuso J."/>
            <person name="Kellner H."/>
            <person name="Castanera R."/>
            <person name="Alfaro M."/>
            <person name="Ramirez L."/>
            <person name="Pisabarro A.G."/>
            <person name="Kuo A."/>
            <person name="Tritt A."/>
            <person name="Lipzen A."/>
            <person name="He G."/>
            <person name="Yan M."/>
            <person name="Ng V."/>
            <person name="Cullen D."/>
            <person name="Martin F."/>
            <person name="Rosso M.-N."/>
            <person name="Henrissat B."/>
            <person name="Hibbett D."/>
            <person name="Martinez A.T."/>
            <person name="Grigoriev I.V."/>
        </authorList>
    </citation>
    <scope>NUCLEOTIDE SEQUENCE</scope>
    <source>
        <strain evidence="1">ATCC 90797</strain>
    </source>
</reference>
<protein>
    <submittedName>
        <fullName evidence="1">Uncharacterized protein</fullName>
    </submittedName>
</protein>
<keyword evidence="2" id="KW-1185">Reference proteome</keyword>
<sequence length="61" mass="6795">MKLPPSDITPPKIHTNPKLYPFLKGCLGALDGTHIDALYHLKEWSRSTNTWLAPCPSSECC</sequence>
<evidence type="ECO:0000313" key="2">
    <source>
        <dbReference type="Proteomes" id="UP000807025"/>
    </source>
</evidence>
<proteinExistence type="predicted"/>
<evidence type="ECO:0000313" key="1">
    <source>
        <dbReference type="EMBL" id="KAF9487158.1"/>
    </source>
</evidence>
<organism evidence="1 2">
    <name type="scientific">Pleurotus eryngii</name>
    <name type="common">Boletus of the steppes</name>
    <dbReference type="NCBI Taxonomy" id="5323"/>
    <lineage>
        <taxon>Eukaryota</taxon>
        <taxon>Fungi</taxon>
        <taxon>Dikarya</taxon>
        <taxon>Basidiomycota</taxon>
        <taxon>Agaricomycotina</taxon>
        <taxon>Agaricomycetes</taxon>
        <taxon>Agaricomycetidae</taxon>
        <taxon>Agaricales</taxon>
        <taxon>Pleurotineae</taxon>
        <taxon>Pleurotaceae</taxon>
        <taxon>Pleurotus</taxon>
    </lineage>
</organism>
<gene>
    <name evidence="1" type="ORF">BDN71DRAFT_1405122</name>
</gene>
<accession>A0A9P5ZFL3</accession>
<dbReference type="OrthoDB" id="1681765at2759"/>
<name>A0A9P5ZFL3_PLEER</name>
<comment type="caution">
    <text evidence="1">The sequence shown here is derived from an EMBL/GenBank/DDBJ whole genome shotgun (WGS) entry which is preliminary data.</text>
</comment>
<dbReference type="Proteomes" id="UP000807025">
    <property type="component" value="Unassembled WGS sequence"/>
</dbReference>
<dbReference type="EMBL" id="MU154810">
    <property type="protein sequence ID" value="KAF9487158.1"/>
    <property type="molecule type" value="Genomic_DNA"/>
</dbReference>
<dbReference type="AlphaFoldDB" id="A0A9P5ZFL3"/>